<dbReference type="InterPro" id="IPR037883">
    <property type="entry name" value="Knr4/Smi1-like_sf"/>
</dbReference>
<dbReference type="AlphaFoldDB" id="A0AAX3N1S6"/>
<dbReference type="SUPFAM" id="SSF160631">
    <property type="entry name" value="SMI1/KNR4-like"/>
    <property type="match status" value="1"/>
</dbReference>
<dbReference type="Pfam" id="PF09346">
    <property type="entry name" value="SMI1_KNR4"/>
    <property type="match status" value="1"/>
</dbReference>
<dbReference type="Gene3D" id="3.40.1580.10">
    <property type="entry name" value="SMI1/KNR4-like"/>
    <property type="match status" value="1"/>
</dbReference>
<proteinExistence type="predicted"/>
<dbReference type="SMART" id="SM00860">
    <property type="entry name" value="SMI1_KNR4"/>
    <property type="match status" value="1"/>
</dbReference>
<gene>
    <name evidence="2" type="ORF">PUW23_25025</name>
</gene>
<evidence type="ECO:0000259" key="1">
    <source>
        <dbReference type="SMART" id="SM00860"/>
    </source>
</evidence>
<accession>A0AAX3N1S6</accession>
<sequence>MNEEEFFPALTIESLIDMLRKFSKEESKIYHLGVVVDYFFKLNPPAPSSEIAWIERECGLILPNEYKRFLMLVDGLRFGNAECAICSCKDVMDFYFVFEDFYPPNMLVITTAAGSYTHILLQVNEDGYKLFVTSAIGDDYMWLLSDDNLLTFFDKFISTYGFPFWKVYKDESTAIMKFNVD</sequence>
<dbReference type="EMBL" id="CP118101">
    <property type="protein sequence ID" value="WDH82665.1"/>
    <property type="molecule type" value="Genomic_DNA"/>
</dbReference>
<dbReference type="InterPro" id="IPR018958">
    <property type="entry name" value="Knr4/Smi1-like_dom"/>
</dbReference>
<dbReference type="RefSeq" id="WP_047912598.1">
    <property type="nucleotide sequence ID" value="NZ_CP118101.1"/>
</dbReference>
<organism evidence="2 3">
    <name type="scientific">Paenibacillus urinalis</name>
    <dbReference type="NCBI Taxonomy" id="521520"/>
    <lineage>
        <taxon>Bacteria</taxon>
        <taxon>Bacillati</taxon>
        <taxon>Bacillota</taxon>
        <taxon>Bacilli</taxon>
        <taxon>Bacillales</taxon>
        <taxon>Paenibacillaceae</taxon>
        <taxon>Paenibacillus</taxon>
    </lineage>
</organism>
<evidence type="ECO:0000313" key="3">
    <source>
        <dbReference type="Proteomes" id="UP001220962"/>
    </source>
</evidence>
<dbReference type="Proteomes" id="UP001220962">
    <property type="component" value="Chromosome"/>
</dbReference>
<protein>
    <submittedName>
        <fullName evidence="2">SMI1/KNR4 family protein</fullName>
    </submittedName>
</protein>
<reference evidence="2" key="1">
    <citation type="submission" date="2023-02" db="EMBL/GenBank/DDBJ databases">
        <title>Pathogen: clinical or host-associated sample.</title>
        <authorList>
            <person name="Hergert J."/>
            <person name="Casey R."/>
            <person name="Wagner J."/>
            <person name="Young E.L."/>
            <person name="Oakeson K.F."/>
        </authorList>
    </citation>
    <scope>NUCLEOTIDE SEQUENCE</scope>
    <source>
        <strain evidence="2">2022CK-00830</strain>
    </source>
</reference>
<evidence type="ECO:0000313" key="2">
    <source>
        <dbReference type="EMBL" id="WDH82665.1"/>
    </source>
</evidence>
<feature type="domain" description="Knr4/Smi1-like" evidence="1">
    <location>
        <begin position="45"/>
        <end position="155"/>
    </location>
</feature>
<name>A0AAX3N1S6_9BACL</name>